<gene>
    <name evidence="1" type="ORF">QE152_g36660</name>
</gene>
<keyword evidence="2" id="KW-1185">Reference proteome</keyword>
<dbReference type="EMBL" id="JASPKY010000659">
    <property type="protein sequence ID" value="KAK9687146.1"/>
    <property type="molecule type" value="Genomic_DNA"/>
</dbReference>
<evidence type="ECO:0000313" key="2">
    <source>
        <dbReference type="Proteomes" id="UP001458880"/>
    </source>
</evidence>
<evidence type="ECO:0000313" key="1">
    <source>
        <dbReference type="EMBL" id="KAK9687146.1"/>
    </source>
</evidence>
<accession>A0AAW1IC60</accession>
<sequence>MVRESGNMFGFRGQMPHLRKLFQKSRQLDKSPIWSDQGDFPATKLHHGCSTHQAEQKRRHLMVASYACSVAVGRGGSLRVLSHIPEHPGCILCVQCGGRQRRITPCAFAYSRASGFL</sequence>
<name>A0AAW1IC60_POPJA</name>
<dbReference type="AlphaFoldDB" id="A0AAW1IC60"/>
<comment type="caution">
    <text evidence="1">The sequence shown here is derived from an EMBL/GenBank/DDBJ whole genome shotgun (WGS) entry which is preliminary data.</text>
</comment>
<proteinExistence type="predicted"/>
<dbReference type="Proteomes" id="UP001458880">
    <property type="component" value="Unassembled WGS sequence"/>
</dbReference>
<organism evidence="1 2">
    <name type="scientific">Popillia japonica</name>
    <name type="common">Japanese beetle</name>
    <dbReference type="NCBI Taxonomy" id="7064"/>
    <lineage>
        <taxon>Eukaryota</taxon>
        <taxon>Metazoa</taxon>
        <taxon>Ecdysozoa</taxon>
        <taxon>Arthropoda</taxon>
        <taxon>Hexapoda</taxon>
        <taxon>Insecta</taxon>
        <taxon>Pterygota</taxon>
        <taxon>Neoptera</taxon>
        <taxon>Endopterygota</taxon>
        <taxon>Coleoptera</taxon>
        <taxon>Polyphaga</taxon>
        <taxon>Scarabaeiformia</taxon>
        <taxon>Scarabaeidae</taxon>
        <taxon>Rutelinae</taxon>
        <taxon>Popillia</taxon>
    </lineage>
</organism>
<protein>
    <submittedName>
        <fullName evidence="1">Uncharacterized protein</fullName>
    </submittedName>
</protein>
<reference evidence="1 2" key="1">
    <citation type="journal article" date="2024" name="BMC Genomics">
        <title>De novo assembly and annotation of Popillia japonica's genome with initial clues to its potential as an invasive pest.</title>
        <authorList>
            <person name="Cucini C."/>
            <person name="Boschi S."/>
            <person name="Funari R."/>
            <person name="Cardaioli E."/>
            <person name="Iannotti N."/>
            <person name="Marturano G."/>
            <person name="Paoli F."/>
            <person name="Bruttini M."/>
            <person name="Carapelli A."/>
            <person name="Frati F."/>
            <person name="Nardi F."/>
        </authorList>
    </citation>
    <scope>NUCLEOTIDE SEQUENCE [LARGE SCALE GENOMIC DNA]</scope>
    <source>
        <strain evidence="1">DMR45628</strain>
    </source>
</reference>